<dbReference type="OrthoDB" id="5348860at2"/>
<evidence type="ECO:0000313" key="2">
    <source>
        <dbReference type="Proteomes" id="UP000335415"/>
    </source>
</evidence>
<dbReference type="AlphaFoldDB" id="A0A5J5G0H1"/>
<dbReference type="PANTHER" id="PTHR38013:SF1">
    <property type="entry name" value="GLYCOPROTEIN_POLYSACCHARIDE METABOLISM"/>
    <property type="match status" value="1"/>
</dbReference>
<dbReference type="PROSITE" id="PS51257">
    <property type="entry name" value="PROKAR_LIPOPROTEIN"/>
    <property type="match status" value="1"/>
</dbReference>
<evidence type="ECO:0008006" key="3">
    <source>
        <dbReference type="Google" id="ProtNLM"/>
    </source>
</evidence>
<proteinExistence type="predicted"/>
<organism evidence="1 2">
    <name type="scientific">Affinibrenneria salicis</name>
    <dbReference type="NCBI Taxonomy" id="2590031"/>
    <lineage>
        <taxon>Bacteria</taxon>
        <taxon>Pseudomonadati</taxon>
        <taxon>Pseudomonadota</taxon>
        <taxon>Gammaproteobacteria</taxon>
        <taxon>Enterobacterales</taxon>
        <taxon>Pectobacteriaceae</taxon>
        <taxon>Affinibrenneria</taxon>
    </lineage>
</organism>
<name>A0A5J5G0H1_9GAMM</name>
<accession>A0A5J5G0H1</accession>
<dbReference type="InterPro" id="IPR053196">
    <property type="entry name" value="Lipoprotein_YbaY-like"/>
</dbReference>
<gene>
    <name evidence="1" type="ORF">FJU30_12260</name>
</gene>
<comment type="caution">
    <text evidence="1">The sequence shown here is derived from an EMBL/GenBank/DDBJ whole genome shotgun (WGS) entry which is preliminary data.</text>
</comment>
<sequence length="174" mass="18085">MKLWHIFGGIALSVTLAGCADNQSYNGTGAAVTPAADTATQPEQIAMPSVSGTVNIRQRVALPNNAVLTVTVSDASLSDAPSKVITQRASWTEGRQAPFNFVLPYNPANVQPNARILLSAAVSVDNQLLFITDQVVPVINNGVKKADLLLVPVSSVALPTQSSVPATSPAPAAW</sequence>
<dbReference type="RefSeq" id="WP_150435249.1">
    <property type="nucleotide sequence ID" value="NZ_VYKJ01000005.1"/>
</dbReference>
<dbReference type="InterPro" id="IPR039366">
    <property type="entry name" value="Pilotin"/>
</dbReference>
<dbReference type="Pfam" id="PF09619">
    <property type="entry name" value="YscW"/>
    <property type="match status" value="1"/>
</dbReference>
<dbReference type="Proteomes" id="UP000335415">
    <property type="component" value="Unassembled WGS sequence"/>
</dbReference>
<dbReference type="EMBL" id="VYKJ01000005">
    <property type="protein sequence ID" value="KAA9000050.1"/>
    <property type="molecule type" value="Genomic_DNA"/>
</dbReference>
<keyword evidence="2" id="KW-1185">Reference proteome</keyword>
<dbReference type="PANTHER" id="PTHR38013">
    <property type="entry name" value="GLYCOPROTEIN/POLYSACCHARIDE METABOLISM"/>
    <property type="match status" value="1"/>
</dbReference>
<evidence type="ECO:0000313" key="1">
    <source>
        <dbReference type="EMBL" id="KAA9000050.1"/>
    </source>
</evidence>
<reference evidence="1 2" key="1">
    <citation type="submission" date="2019-09" db="EMBL/GenBank/DDBJ databases">
        <authorList>
            <person name="Li Y."/>
        </authorList>
    </citation>
    <scope>NUCLEOTIDE SEQUENCE [LARGE SCALE GENOMIC DNA]</scope>
    <source>
        <strain evidence="1 2">L3-3HA</strain>
    </source>
</reference>
<protein>
    <recommendedName>
        <fullName evidence="3">Glycoprotein-polysaccharide metabolism protein</fullName>
    </recommendedName>
</protein>